<evidence type="ECO:0000313" key="2">
    <source>
        <dbReference type="Proteomes" id="UP001152024"/>
    </source>
</evidence>
<gene>
    <name evidence="1" type="ORF">NW768_004052</name>
</gene>
<evidence type="ECO:0000313" key="1">
    <source>
        <dbReference type="EMBL" id="KAJ4136439.1"/>
    </source>
</evidence>
<sequence length="400" mass="45968">MSVYQLIPREEVTFFFAAKLPRESATTQVPLDPGLIQLFNPVSTTSTISSDDEPLRNAWSWVRGWGGIVSETTDSYESLAQVFRKMPASVTCYISICDGPSQHFGSFERERFEQSKDSTECGKWRSDSFIEIVFVLQRTLSSEYTAFGYLSFSLLSIFHEPPPTYFACFAFLANRPILESISGHIVKMPYQPNPNFEPEPHTEEVYYPAWGTPNRSARRRIPVTCPNCLRQGHEIAKCMIPRSDGYVHGCALCNSSTHQTDDCRQLSRMHKNDMLDLFISNRANMPPLLATNWWYLSLYVYKYFMGPTIEDGYPWTPEFGISVLNDPDLQIWATDAMELGAFWMRPIDPRMSSWEKVQETFGGIPPDFRKMLECPCYSCEEYLRELEEILHETPEEESGP</sequence>
<keyword evidence="2" id="KW-1185">Reference proteome</keyword>
<comment type="caution">
    <text evidence="1">The sequence shown here is derived from an EMBL/GenBank/DDBJ whole genome shotgun (WGS) entry which is preliminary data.</text>
</comment>
<dbReference type="Gene3D" id="4.10.60.10">
    <property type="entry name" value="Zinc finger, CCHC-type"/>
    <property type="match status" value="1"/>
</dbReference>
<proteinExistence type="predicted"/>
<name>A0ABQ8RJE4_FUSEQ</name>
<organism evidence="1 2">
    <name type="scientific">Fusarium equiseti</name>
    <name type="common">Fusarium scirpi</name>
    <dbReference type="NCBI Taxonomy" id="61235"/>
    <lineage>
        <taxon>Eukaryota</taxon>
        <taxon>Fungi</taxon>
        <taxon>Dikarya</taxon>
        <taxon>Ascomycota</taxon>
        <taxon>Pezizomycotina</taxon>
        <taxon>Sordariomycetes</taxon>
        <taxon>Hypocreomycetidae</taxon>
        <taxon>Hypocreales</taxon>
        <taxon>Nectriaceae</taxon>
        <taxon>Fusarium</taxon>
        <taxon>Fusarium incarnatum-equiseti species complex</taxon>
    </lineage>
</organism>
<protein>
    <submittedName>
        <fullName evidence="1">Uncharacterized protein</fullName>
    </submittedName>
</protein>
<dbReference type="InterPro" id="IPR036875">
    <property type="entry name" value="Znf_CCHC_sf"/>
</dbReference>
<accession>A0ABQ8RJE4</accession>
<reference evidence="1" key="1">
    <citation type="submission" date="2022-09" db="EMBL/GenBank/DDBJ databases">
        <title>Fusarium specimens isolated from Avocado Roots.</title>
        <authorList>
            <person name="Stajich J."/>
            <person name="Roper C."/>
            <person name="Heimlech-Rivalta G."/>
        </authorList>
    </citation>
    <scope>NUCLEOTIDE SEQUENCE</scope>
    <source>
        <strain evidence="1">CF00095</strain>
    </source>
</reference>
<dbReference type="EMBL" id="JAOQBH010000005">
    <property type="protein sequence ID" value="KAJ4136439.1"/>
    <property type="molecule type" value="Genomic_DNA"/>
</dbReference>
<dbReference type="SUPFAM" id="SSF57756">
    <property type="entry name" value="Retrovirus zinc finger-like domains"/>
    <property type="match status" value="1"/>
</dbReference>
<dbReference type="Proteomes" id="UP001152024">
    <property type="component" value="Unassembled WGS sequence"/>
</dbReference>